<evidence type="ECO:0000256" key="1">
    <source>
        <dbReference type="ARBA" id="ARBA00004370"/>
    </source>
</evidence>
<dbReference type="EMBL" id="CAIIXF020000010">
    <property type="protein sequence ID" value="CAH1796124.1"/>
    <property type="molecule type" value="Genomic_DNA"/>
</dbReference>
<feature type="transmembrane region" description="Helical" evidence="5">
    <location>
        <begin position="296"/>
        <end position="316"/>
    </location>
</feature>
<dbReference type="PROSITE" id="PS50262">
    <property type="entry name" value="G_PROTEIN_RECEP_F1_2"/>
    <property type="match status" value="1"/>
</dbReference>
<feature type="transmembrane region" description="Helical" evidence="5">
    <location>
        <begin position="36"/>
        <end position="58"/>
    </location>
</feature>
<evidence type="ECO:0000256" key="2">
    <source>
        <dbReference type="ARBA" id="ARBA00022692"/>
    </source>
</evidence>
<dbReference type="Pfam" id="PF00001">
    <property type="entry name" value="7tm_1"/>
    <property type="match status" value="1"/>
</dbReference>
<keyword evidence="2 5" id="KW-0812">Transmembrane</keyword>
<name>A0A8S4PQJ2_OWEFU</name>
<organism evidence="7 8">
    <name type="scientific">Owenia fusiformis</name>
    <name type="common">Polychaete worm</name>
    <dbReference type="NCBI Taxonomy" id="6347"/>
    <lineage>
        <taxon>Eukaryota</taxon>
        <taxon>Metazoa</taxon>
        <taxon>Spiralia</taxon>
        <taxon>Lophotrochozoa</taxon>
        <taxon>Annelida</taxon>
        <taxon>Polychaeta</taxon>
        <taxon>Sedentaria</taxon>
        <taxon>Canalipalpata</taxon>
        <taxon>Sabellida</taxon>
        <taxon>Oweniida</taxon>
        <taxon>Oweniidae</taxon>
        <taxon>Owenia</taxon>
    </lineage>
</organism>
<keyword evidence="8" id="KW-1185">Reference proteome</keyword>
<comment type="caution">
    <text evidence="7">The sequence shown here is derived from an EMBL/GenBank/DDBJ whole genome shotgun (WGS) entry which is preliminary data.</text>
</comment>
<feature type="domain" description="G-protein coupled receptors family 1 profile" evidence="6">
    <location>
        <begin position="47"/>
        <end position="313"/>
    </location>
</feature>
<dbReference type="PANTHER" id="PTHR46641">
    <property type="entry name" value="FMRFAMIDE RECEPTOR-RELATED"/>
    <property type="match status" value="1"/>
</dbReference>
<dbReference type="SUPFAM" id="SSF81321">
    <property type="entry name" value="Family A G protein-coupled receptor-like"/>
    <property type="match status" value="1"/>
</dbReference>
<feature type="non-terminal residue" evidence="7">
    <location>
        <position position="340"/>
    </location>
</feature>
<evidence type="ECO:0000256" key="5">
    <source>
        <dbReference type="SAM" id="Phobius"/>
    </source>
</evidence>
<keyword evidence="3 5" id="KW-1133">Transmembrane helix</keyword>
<dbReference type="GO" id="GO:0004930">
    <property type="term" value="F:G protein-coupled receptor activity"/>
    <property type="evidence" value="ECO:0007669"/>
    <property type="project" value="InterPro"/>
</dbReference>
<evidence type="ECO:0000256" key="3">
    <source>
        <dbReference type="ARBA" id="ARBA00022989"/>
    </source>
</evidence>
<accession>A0A8S4PQJ2</accession>
<evidence type="ECO:0000313" key="7">
    <source>
        <dbReference type="EMBL" id="CAH1796124.1"/>
    </source>
</evidence>
<dbReference type="AlphaFoldDB" id="A0A8S4PQJ2"/>
<dbReference type="InterPro" id="IPR052954">
    <property type="entry name" value="GPCR-Ligand_Int"/>
</dbReference>
<evidence type="ECO:0000259" key="6">
    <source>
        <dbReference type="PROSITE" id="PS50262"/>
    </source>
</evidence>
<evidence type="ECO:0000256" key="4">
    <source>
        <dbReference type="ARBA" id="ARBA00023136"/>
    </source>
</evidence>
<dbReference type="PRINTS" id="PR00237">
    <property type="entry name" value="GPCRRHODOPSN"/>
</dbReference>
<dbReference type="Gene3D" id="1.20.1070.10">
    <property type="entry name" value="Rhodopsin 7-helix transmembrane proteins"/>
    <property type="match status" value="1"/>
</dbReference>
<dbReference type="CDD" id="cd14978">
    <property type="entry name" value="7tmA_FMRFamide_R-like"/>
    <property type="match status" value="1"/>
</dbReference>
<dbReference type="InterPro" id="IPR017452">
    <property type="entry name" value="GPCR_Rhodpsn_7TM"/>
</dbReference>
<dbReference type="InterPro" id="IPR000276">
    <property type="entry name" value="GPCR_Rhodpsn"/>
</dbReference>
<gene>
    <name evidence="7" type="ORF">OFUS_LOCUS20569</name>
</gene>
<protein>
    <recommendedName>
        <fullName evidence="6">G-protein coupled receptors family 1 profile domain-containing protein</fullName>
    </recommendedName>
</protein>
<reference evidence="7" key="1">
    <citation type="submission" date="2022-03" db="EMBL/GenBank/DDBJ databases">
        <authorList>
            <person name="Martin C."/>
        </authorList>
    </citation>
    <scope>NUCLEOTIDE SEQUENCE</scope>
</reference>
<evidence type="ECO:0000313" key="8">
    <source>
        <dbReference type="Proteomes" id="UP000749559"/>
    </source>
</evidence>
<dbReference type="Proteomes" id="UP000749559">
    <property type="component" value="Unassembled WGS sequence"/>
</dbReference>
<dbReference type="GO" id="GO:0016020">
    <property type="term" value="C:membrane"/>
    <property type="evidence" value="ECO:0007669"/>
    <property type="project" value="UniProtKB-SubCell"/>
</dbReference>
<comment type="subcellular location">
    <subcellularLocation>
        <location evidence="1">Membrane</location>
    </subcellularLocation>
</comment>
<feature type="transmembrane region" description="Helical" evidence="5">
    <location>
        <begin position="111"/>
        <end position="134"/>
    </location>
</feature>
<feature type="transmembrane region" description="Helical" evidence="5">
    <location>
        <begin position="253"/>
        <end position="276"/>
    </location>
</feature>
<feature type="transmembrane region" description="Helical" evidence="5">
    <location>
        <begin position="155"/>
        <end position="176"/>
    </location>
</feature>
<keyword evidence="4 5" id="KW-0472">Membrane</keyword>
<dbReference type="OrthoDB" id="10011262at2759"/>
<sequence length="340" mass="39109">MDDVTLIFDWPIITNDNHTENAKCEHSMTHAEEIGYVYIIPIICGLGIIYTIINIVVLSQRCLEGTPYTYLLALESSDLVTLMLVFPIGFVRCMSCNTQDSAGYGRRFYEVYIMLPFNNISATMSIWITMALAIERYLYVKRPLLSMKYCTIPNTRLIIAIIALGAITLNISYFIASKITDCNTYDLSEFGHSSLYIALSWIRALFRNFLPSLILTVLTCILIHSVCTWKIPHHDSEHRYCKEHHHIMTNHQLTMVLICIIFVSLLGNIPIAFAFRGVATPIFGNLNTDLYRNYRLVANILELVATSTNFIIYCTMDRRFKIVLKDVATRWCCPWKRRNL</sequence>
<dbReference type="PANTHER" id="PTHR46641:SF2">
    <property type="entry name" value="FMRFAMIDE RECEPTOR"/>
    <property type="match status" value="1"/>
</dbReference>
<feature type="transmembrane region" description="Helical" evidence="5">
    <location>
        <begin position="70"/>
        <end position="91"/>
    </location>
</feature>
<feature type="transmembrane region" description="Helical" evidence="5">
    <location>
        <begin position="209"/>
        <end position="232"/>
    </location>
</feature>
<proteinExistence type="predicted"/>